<dbReference type="InterPro" id="IPR044399">
    <property type="entry name" value="Mb-like_M"/>
</dbReference>
<dbReference type="PROSITE" id="PS01033">
    <property type="entry name" value="GLOBIN"/>
    <property type="match status" value="1"/>
</dbReference>
<dbReference type="GO" id="GO:0020037">
    <property type="term" value="F:heme binding"/>
    <property type="evidence" value="ECO:0007669"/>
    <property type="project" value="InterPro"/>
</dbReference>
<keyword evidence="4 6" id="KW-0479">Metal-binding</keyword>
<dbReference type="AlphaFoldDB" id="A0A0N4ZHV7"/>
<keyword evidence="2 7" id="KW-0349">Heme</keyword>
<evidence type="ECO:0000256" key="4">
    <source>
        <dbReference type="ARBA" id="ARBA00022723"/>
    </source>
</evidence>
<dbReference type="GO" id="GO:0005506">
    <property type="term" value="F:iron ion binding"/>
    <property type="evidence" value="ECO:0007669"/>
    <property type="project" value="InterPro"/>
</dbReference>
<protein>
    <submittedName>
        <fullName evidence="10">GLOBIN domain-containing protein</fullName>
    </submittedName>
</protein>
<feature type="binding site" description="proximal binding residue" evidence="6">
    <location>
        <position position="99"/>
    </location>
    <ligand>
        <name>heme</name>
        <dbReference type="ChEBI" id="CHEBI:30413"/>
    </ligand>
    <ligandPart>
        <name>Fe</name>
        <dbReference type="ChEBI" id="CHEBI:18248"/>
    </ligandPart>
</feature>
<dbReference type="GO" id="GO:0019825">
    <property type="term" value="F:oxygen binding"/>
    <property type="evidence" value="ECO:0007669"/>
    <property type="project" value="InterPro"/>
</dbReference>
<dbReference type="Proteomes" id="UP000038045">
    <property type="component" value="Unplaced"/>
</dbReference>
<evidence type="ECO:0000313" key="10">
    <source>
        <dbReference type="WBParaSite" id="PTRK_0000750400.1"/>
    </source>
</evidence>
<evidence type="ECO:0000256" key="6">
    <source>
        <dbReference type="PIRSR" id="PIRSR002026-1"/>
    </source>
</evidence>
<proteinExistence type="inferred from homology"/>
<keyword evidence="9" id="KW-1185">Reference proteome</keyword>
<keyword evidence="1 7" id="KW-0813">Transport</keyword>
<comment type="similarity">
    <text evidence="7">Belongs to the globin family.</text>
</comment>
<dbReference type="CDD" id="cd01040">
    <property type="entry name" value="Mb-like"/>
    <property type="match status" value="1"/>
</dbReference>
<dbReference type="InterPro" id="IPR012292">
    <property type="entry name" value="Globin/Proto"/>
</dbReference>
<name>A0A0N4ZHV7_PARTI</name>
<keyword evidence="5 6" id="KW-0408">Iron</keyword>
<evidence type="ECO:0000256" key="2">
    <source>
        <dbReference type="ARBA" id="ARBA00022617"/>
    </source>
</evidence>
<evidence type="ECO:0000313" key="9">
    <source>
        <dbReference type="Proteomes" id="UP000038045"/>
    </source>
</evidence>
<dbReference type="Pfam" id="PF00042">
    <property type="entry name" value="Globin"/>
    <property type="match status" value="1"/>
</dbReference>
<dbReference type="InterPro" id="IPR009050">
    <property type="entry name" value="Globin-like_sf"/>
</dbReference>
<dbReference type="SUPFAM" id="SSF46458">
    <property type="entry name" value="Globin-like"/>
    <property type="match status" value="1"/>
</dbReference>
<feature type="domain" description="Globin" evidence="8">
    <location>
        <begin position="1"/>
        <end position="149"/>
    </location>
</feature>
<keyword evidence="3 7" id="KW-0561">Oxygen transport</keyword>
<evidence type="ECO:0000256" key="7">
    <source>
        <dbReference type="RuleBase" id="RU000356"/>
    </source>
</evidence>
<dbReference type="InterPro" id="IPR012085">
    <property type="entry name" value="Globin_nematode"/>
</dbReference>
<organism evidence="9 10">
    <name type="scientific">Parastrongyloides trichosuri</name>
    <name type="common">Possum-specific nematode worm</name>
    <dbReference type="NCBI Taxonomy" id="131310"/>
    <lineage>
        <taxon>Eukaryota</taxon>
        <taxon>Metazoa</taxon>
        <taxon>Ecdysozoa</taxon>
        <taxon>Nematoda</taxon>
        <taxon>Chromadorea</taxon>
        <taxon>Rhabditida</taxon>
        <taxon>Tylenchina</taxon>
        <taxon>Panagrolaimomorpha</taxon>
        <taxon>Strongyloidoidea</taxon>
        <taxon>Strongyloididae</taxon>
        <taxon>Parastrongyloides</taxon>
    </lineage>
</organism>
<reference evidence="10" key="1">
    <citation type="submission" date="2017-02" db="UniProtKB">
        <authorList>
            <consortium name="WormBaseParasite"/>
        </authorList>
    </citation>
    <scope>IDENTIFICATION</scope>
</reference>
<evidence type="ECO:0000256" key="5">
    <source>
        <dbReference type="ARBA" id="ARBA00023004"/>
    </source>
</evidence>
<sequence length="151" mass="17559">MNHADVKKHTRESMNVLKIDDPAASSTYGKEFYKFMFQKAPNLRQFFKGAENITSEEVETSERFAKQGLRQMTAIHVLAACYDDQPTFLAYTRELANRHVNYNVPDATFEEFFPIWIEYLSSKGLTSEAKTAWTQLGKTFTEEFRKQLKSH</sequence>
<evidence type="ECO:0000259" key="8">
    <source>
        <dbReference type="PROSITE" id="PS01033"/>
    </source>
</evidence>
<evidence type="ECO:0000256" key="3">
    <source>
        <dbReference type="ARBA" id="ARBA00022621"/>
    </source>
</evidence>
<dbReference type="WBParaSite" id="PTRK_0000750400.1">
    <property type="protein sequence ID" value="PTRK_0000750400.1"/>
    <property type="gene ID" value="PTRK_0000750400"/>
</dbReference>
<dbReference type="Gene3D" id="1.10.490.10">
    <property type="entry name" value="Globins"/>
    <property type="match status" value="1"/>
</dbReference>
<evidence type="ECO:0000256" key="1">
    <source>
        <dbReference type="ARBA" id="ARBA00022448"/>
    </source>
</evidence>
<dbReference type="InterPro" id="IPR000971">
    <property type="entry name" value="Globin"/>
</dbReference>
<accession>A0A0N4ZHV7</accession>
<dbReference type="GO" id="GO:0005344">
    <property type="term" value="F:oxygen carrier activity"/>
    <property type="evidence" value="ECO:0007669"/>
    <property type="project" value="UniProtKB-KW"/>
</dbReference>
<dbReference type="PIRSF" id="PIRSF002026">
    <property type="entry name" value="Nematode_globin"/>
    <property type="match status" value="1"/>
</dbReference>